<feature type="transmembrane region" description="Helical" evidence="8">
    <location>
        <begin position="352"/>
        <end position="371"/>
    </location>
</feature>
<dbReference type="EMBL" id="PCSR01000029">
    <property type="protein sequence ID" value="PIP53387.1"/>
    <property type="molecule type" value="Genomic_DNA"/>
</dbReference>
<feature type="domain" description="Glycosyltransferase RgtA/B/C/D-like" evidence="9">
    <location>
        <begin position="78"/>
        <end position="231"/>
    </location>
</feature>
<feature type="transmembrane region" description="Helical" evidence="8">
    <location>
        <begin position="151"/>
        <end position="168"/>
    </location>
</feature>
<feature type="transmembrane region" description="Helical" evidence="8">
    <location>
        <begin position="325"/>
        <end position="345"/>
    </location>
</feature>
<name>A0A2H0B6V8_9BACT</name>
<protein>
    <recommendedName>
        <fullName evidence="9">Glycosyltransferase RgtA/B/C/D-like domain-containing protein</fullName>
    </recommendedName>
</protein>
<gene>
    <name evidence="10" type="ORF">COX08_01225</name>
</gene>
<dbReference type="Pfam" id="PF13231">
    <property type="entry name" value="PMT_2"/>
    <property type="match status" value="1"/>
</dbReference>
<evidence type="ECO:0000256" key="5">
    <source>
        <dbReference type="ARBA" id="ARBA00022692"/>
    </source>
</evidence>
<evidence type="ECO:0000313" key="10">
    <source>
        <dbReference type="EMBL" id="PIP53387.1"/>
    </source>
</evidence>
<organism evidence="10 11">
    <name type="scientific">Candidatus Beckwithbacteria bacterium CG23_combo_of_CG06-09_8_20_14_all_34_8</name>
    <dbReference type="NCBI Taxonomy" id="1974497"/>
    <lineage>
        <taxon>Bacteria</taxon>
        <taxon>Candidatus Beckwithiibacteriota</taxon>
    </lineage>
</organism>
<dbReference type="InterPro" id="IPR038731">
    <property type="entry name" value="RgtA/B/C-like"/>
</dbReference>
<keyword evidence="5 8" id="KW-0812">Transmembrane</keyword>
<evidence type="ECO:0000256" key="4">
    <source>
        <dbReference type="ARBA" id="ARBA00022679"/>
    </source>
</evidence>
<evidence type="ECO:0000256" key="6">
    <source>
        <dbReference type="ARBA" id="ARBA00022989"/>
    </source>
</evidence>
<comment type="subcellular location">
    <subcellularLocation>
        <location evidence="1">Cell membrane</location>
        <topology evidence="1">Multi-pass membrane protein</topology>
    </subcellularLocation>
</comment>
<evidence type="ECO:0000313" key="11">
    <source>
        <dbReference type="Proteomes" id="UP000229459"/>
    </source>
</evidence>
<comment type="caution">
    <text evidence="10">The sequence shown here is derived from an EMBL/GenBank/DDBJ whole genome shotgun (WGS) entry which is preliminary data.</text>
</comment>
<evidence type="ECO:0000256" key="2">
    <source>
        <dbReference type="ARBA" id="ARBA00022475"/>
    </source>
</evidence>
<keyword evidence="7 8" id="KW-0472">Membrane</keyword>
<sequence>KDIIIVLFLFIISFIPRLYRLDNPVADWHSWRQADTAAVSRNFIKERFNPLLPQFDSLNSLNGMSDQNPNRYFLAEFPLYNILTYPFYKLFGVNEMYARLVSVFFSSLTSVLLYLLVKQFSSKRSALLAGLFFGILPFSIYYGRVIMPDPLHIFFSVLTMLLVTYWINTSSRIWSVLAGLSYGATLLTKPYALVLILPIAYLVFRKWGLKVFINKASYLFFFLAFVPFLWWRWHIAAHPEGQFGTDWLFNAGNIRFTGAFFRWIIFDRMNRLVFATGGFVLFWLGLIRGRNKKEGWFYYLWLISIFIYISIIAKGNVTHDYYQMPLLPIGCILMAKGFEFLLIFGNGLKQRIVNFLLAIGFVVLMLAFGWYEVRGYFNINHWEIVHAGQAADKILPVDAKVIAPYDNDSAFLYQTNRYGWTTGGLEIEKFVDRGADYLISTTLDEYTKKWIYACNIVEQSDEFVIVDLSNCNKNSESKQSEYLIGL</sequence>
<evidence type="ECO:0000259" key="9">
    <source>
        <dbReference type="Pfam" id="PF13231"/>
    </source>
</evidence>
<feature type="transmembrane region" description="Helical" evidence="8">
    <location>
        <begin position="216"/>
        <end position="235"/>
    </location>
</feature>
<feature type="transmembrane region" description="Helical" evidence="8">
    <location>
        <begin position="96"/>
        <end position="117"/>
    </location>
</feature>
<feature type="transmembrane region" description="Helical" evidence="8">
    <location>
        <begin position="272"/>
        <end position="289"/>
    </location>
</feature>
<dbReference type="Proteomes" id="UP000229459">
    <property type="component" value="Unassembled WGS sequence"/>
</dbReference>
<dbReference type="GO" id="GO:0005886">
    <property type="term" value="C:plasma membrane"/>
    <property type="evidence" value="ECO:0007669"/>
    <property type="project" value="UniProtKB-SubCell"/>
</dbReference>
<keyword evidence="6 8" id="KW-1133">Transmembrane helix</keyword>
<feature type="transmembrane region" description="Helical" evidence="8">
    <location>
        <begin position="180"/>
        <end position="204"/>
    </location>
</feature>
<dbReference type="PANTHER" id="PTHR33908">
    <property type="entry name" value="MANNOSYLTRANSFERASE YKCB-RELATED"/>
    <property type="match status" value="1"/>
</dbReference>
<dbReference type="PANTHER" id="PTHR33908:SF11">
    <property type="entry name" value="MEMBRANE PROTEIN"/>
    <property type="match status" value="1"/>
</dbReference>
<keyword evidence="3" id="KW-0328">Glycosyltransferase</keyword>
<evidence type="ECO:0000256" key="7">
    <source>
        <dbReference type="ARBA" id="ARBA00023136"/>
    </source>
</evidence>
<dbReference type="GO" id="GO:0009103">
    <property type="term" value="P:lipopolysaccharide biosynthetic process"/>
    <property type="evidence" value="ECO:0007669"/>
    <property type="project" value="UniProtKB-ARBA"/>
</dbReference>
<evidence type="ECO:0000256" key="3">
    <source>
        <dbReference type="ARBA" id="ARBA00022676"/>
    </source>
</evidence>
<keyword evidence="4" id="KW-0808">Transferase</keyword>
<dbReference type="AlphaFoldDB" id="A0A2H0B6V8"/>
<feature type="transmembrane region" description="Helical" evidence="8">
    <location>
        <begin position="126"/>
        <end position="145"/>
    </location>
</feature>
<feature type="transmembrane region" description="Helical" evidence="8">
    <location>
        <begin position="296"/>
        <end position="313"/>
    </location>
</feature>
<reference evidence="10 11" key="1">
    <citation type="submission" date="2017-09" db="EMBL/GenBank/DDBJ databases">
        <title>Depth-based differentiation of microbial function through sediment-hosted aquifers and enrichment of novel symbionts in the deep terrestrial subsurface.</title>
        <authorList>
            <person name="Probst A.J."/>
            <person name="Ladd B."/>
            <person name="Jarett J.K."/>
            <person name="Geller-Mcgrath D.E."/>
            <person name="Sieber C.M."/>
            <person name="Emerson J.B."/>
            <person name="Anantharaman K."/>
            <person name="Thomas B.C."/>
            <person name="Malmstrom R."/>
            <person name="Stieglmeier M."/>
            <person name="Klingl A."/>
            <person name="Woyke T."/>
            <person name="Ryan C.M."/>
            <person name="Banfield J.F."/>
        </authorList>
    </citation>
    <scope>NUCLEOTIDE SEQUENCE [LARGE SCALE GENOMIC DNA]</scope>
    <source>
        <strain evidence="10">CG23_combo_of_CG06-09_8_20_14_all_34_8</strain>
    </source>
</reference>
<evidence type="ECO:0000256" key="8">
    <source>
        <dbReference type="SAM" id="Phobius"/>
    </source>
</evidence>
<dbReference type="InterPro" id="IPR050297">
    <property type="entry name" value="LipidA_mod_glycosyltrf_83"/>
</dbReference>
<evidence type="ECO:0000256" key="1">
    <source>
        <dbReference type="ARBA" id="ARBA00004651"/>
    </source>
</evidence>
<feature type="non-terminal residue" evidence="10">
    <location>
        <position position="1"/>
    </location>
</feature>
<accession>A0A2H0B6V8</accession>
<keyword evidence="2" id="KW-1003">Cell membrane</keyword>
<proteinExistence type="predicted"/>
<dbReference type="GO" id="GO:0016763">
    <property type="term" value="F:pentosyltransferase activity"/>
    <property type="evidence" value="ECO:0007669"/>
    <property type="project" value="TreeGrafter"/>
</dbReference>